<name>A0A7W6D0T8_9HYPH</name>
<proteinExistence type="predicted"/>
<evidence type="ECO:0000313" key="4">
    <source>
        <dbReference type="Proteomes" id="UP000528964"/>
    </source>
</evidence>
<dbReference type="Gene3D" id="3.90.660.20">
    <property type="entry name" value="Protoporphyrinogen oxidase, mitochondrial, domain 2"/>
    <property type="match status" value="1"/>
</dbReference>
<dbReference type="Gene3D" id="3.50.50.60">
    <property type="entry name" value="FAD/NAD(P)-binding domain"/>
    <property type="match status" value="1"/>
</dbReference>
<protein>
    <recommendedName>
        <fullName evidence="2">Amine oxidase domain-containing protein</fullName>
    </recommendedName>
</protein>
<dbReference type="EMBL" id="JACIDR010000004">
    <property type="protein sequence ID" value="MBB3973912.1"/>
    <property type="molecule type" value="Genomic_DNA"/>
</dbReference>
<keyword evidence="4" id="KW-1185">Reference proteome</keyword>
<dbReference type="PANTHER" id="PTHR42923">
    <property type="entry name" value="PROTOPORPHYRINOGEN OXIDASE"/>
    <property type="match status" value="1"/>
</dbReference>
<dbReference type="PANTHER" id="PTHR42923:SF47">
    <property type="entry name" value="BLR3003 PROTEIN"/>
    <property type="match status" value="1"/>
</dbReference>
<evidence type="ECO:0000259" key="2">
    <source>
        <dbReference type="Pfam" id="PF01593"/>
    </source>
</evidence>
<dbReference type="Gene3D" id="1.10.3110.10">
    <property type="entry name" value="protoporphyrinogen ix oxidase, domain 3"/>
    <property type="match status" value="1"/>
</dbReference>
<sequence length="419" mass="43773">MSGAAHIVGGGVAGLAAAYETAVAGRRTVVYEAAPQLGGRCRTVVGPDGFSHDNGTHALLSCNTAATGFLKAIGALGDWVEPEPDGLPMVDARTGTARCVGLSPFSWLDPNRRPAGFAAADLVRLAAAALPLRDRPVAARFAASGLAGTFVDPLAVAVLNTRSEMASSRRLGHVLRRLARPGAARLMIPRRGLGPDMIEPAERALGRHGATIAFNARLRALAVADERVVRLDFGFGSVAVAPEDMVILALPPHEVSRLMPELATPAAFESIAGVHFALRGPAAPRLVGITGGLSQWVALREACASVTISAASDLDRADLADRVWPEVRAARLCVGLDASEAAPDARVLIERRATIRHAVGDPIGFPRTRVENLVFAGDWGGPLPATIEAAVASGRAAGRRRIHASRRSKRPSALREAAI</sequence>
<organism evidence="3 4">
    <name type="scientific">Hansschlegelia beijingensis</name>
    <dbReference type="NCBI Taxonomy" id="1133344"/>
    <lineage>
        <taxon>Bacteria</taxon>
        <taxon>Pseudomonadati</taxon>
        <taxon>Pseudomonadota</taxon>
        <taxon>Alphaproteobacteria</taxon>
        <taxon>Hyphomicrobiales</taxon>
        <taxon>Methylopilaceae</taxon>
        <taxon>Hansschlegelia</taxon>
    </lineage>
</organism>
<feature type="region of interest" description="Disordered" evidence="1">
    <location>
        <begin position="400"/>
        <end position="419"/>
    </location>
</feature>
<dbReference type="SUPFAM" id="SSF51905">
    <property type="entry name" value="FAD/NAD(P)-binding domain"/>
    <property type="match status" value="1"/>
</dbReference>
<feature type="domain" description="Amine oxidase" evidence="2">
    <location>
        <begin position="12"/>
        <end position="397"/>
    </location>
</feature>
<feature type="compositionally biased region" description="Basic residues" evidence="1">
    <location>
        <begin position="400"/>
        <end position="412"/>
    </location>
</feature>
<dbReference type="RefSeq" id="WP_183395779.1">
    <property type="nucleotide sequence ID" value="NZ_JACIDR010000004.1"/>
</dbReference>
<gene>
    <name evidence="3" type="ORF">GGR24_002589</name>
</gene>
<reference evidence="3 4" key="1">
    <citation type="submission" date="2020-08" db="EMBL/GenBank/DDBJ databases">
        <title>Genomic Encyclopedia of Type Strains, Phase IV (KMG-IV): sequencing the most valuable type-strain genomes for metagenomic binning, comparative biology and taxonomic classification.</title>
        <authorList>
            <person name="Goeker M."/>
        </authorList>
    </citation>
    <scope>NUCLEOTIDE SEQUENCE [LARGE SCALE GENOMIC DNA]</scope>
    <source>
        <strain evidence="3 4">DSM 25481</strain>
    </source>
</reference>
<dbReference type="InterPro" id="IPR036188">
    <property type="entry name" value="FAD/NAD-bd_sf"/>
</dbReference>
<dbReference type="Pfam" id="PF01593">
    <property type="entry name" value="Amino_oxidase"/>
    <property type="match status" value="1"/>
</dbReference>
<dbReference type="InterPro" id="IPR002937">
    <property type="entry name" value="Amino_oxidase"/>
</dbReference>
<dbReference type="AlphaFoldDB" id="A0A7W6D0T8"/>
<dbReference type="GO" id="GO:0016491">
    <property type="term" value="F:oxidoreductase activity"/>
    <property type="evidence" value="ECO:0007669"/>
    <property type="project" value="InterPro"/>
</dbReference>
<evidence type="ECO:0000313" key="3">
    <source>
        <dbReference type="EMBL" id="MBB3973912.1"/>
    </source>
</evidence>
<dbReference type="InterPro" id="IPR050464">
    <property type="entry name" value="Zeta_carotene_desat/Oxidored"/>
</dbReference>
<comment type="caution">
    <text evidence="3">The sequence shown here is derived from an EMBL/GenBank/DDBJ whole genome shotgun (WGS) entry which is preliminary data.</text>
</comment>
<dbReference type="Proteomes" id="UP000528964">
    <property type="component" value="Unassembled WGS sequence"/>
</dbReference>
<accession>A0A7W6D0T8</accession>
<evidence type="ECO:0000256" key="1">
    <source>
        <dbReference type="SAM" id="MobiDB-lite"/>
    </source>
</evidence>